<protein>
    <submittedName>
        <fullName evidence="1">Uncharacterized protein</fullName>
    </submittedName>
</protein>
<gene>
    <name evidence="1" type="ORF">S12H4_45404</name>
</gene>
<evidence type="ECO:0000313" key="1">
    <source>
        <dbReference type="EMBL" id="GAJ08901.1"/>
    </source>
</evidence>
<proteinExistence type="predicted"/>
<dbReference type="EMBL" id="BARW01028071">
    <property type="protein sequence ID" value="GAJ08901.1"/>
    <property type="molecule type" value="Genomic_DNA"/>
</dbReference>
<name>X1V866_9ZZZZ</name>
<reference evidence="1" key="1">
    <citation type="journal article" date="2014" name="Front. Microbiol.">
        <title>High frequency of phylogenetically diverse reductive dehalogenase-homologous genes in deep subseafloor sedimentary metagenomes.</title>
        <authorList>
            <person name="Kawai M."/>
            <person name="Futagami T."/>
            <person name="Toyoda A."/>
            <person name="Takaki Y."/>
            <person name="Nishi S."/>
            <person name="Hori S."/>
            <person name="Arai W."/>
            <person name="Tsubouchi T."/>
            <person name="Morono Y."/>
            <person name="Uchiyama I."/>
            <person name="Ito T."/>
            <person name="Fujiyama A."/>
            <person name="Inagaki F."/>
            <person name="Takami H."/>
        </authorList>
    </citation>
    <scope>NUCLEOTIDE SEQUENCE</scope>
    <source>
        <strain evidence="1">Expedition CK06-06</strain>
    </source>
</reference>
<dbReference type="AlphaFoldDB" id="X1V866"/>
<organism evidence="1">
    <name type="scientific">marine sediment metagenome</name>
    <dbReference type="NCBI Taxonomy" id="412755"/>
    <lineage>
        <taxon>unclassified sequences</taxon>
        <taxon>metagenomes</taxon>
        <taxon>ecological metagenomes</taxon>
    </lineage>
</organism>
<feature type="non-terminal residue" evidence="1">
    <location>
        <position position="1"/>
    </location>
</feature>
<comment type="caution">
    <text evidence="1">The sequence shown here is derived from an EMBL/GenBank/DDBJ whole genome shotgun (WGS) entry which is preliminary data.</text>
</comment>
<sequence length="81" mass="9422">TSQIQIAMRRLWALKTRTTRDILEELEMERSILQERDEKSQIYMWGATREGVAFWILGTEHIPVGVVEVASISRSVKEFEA</sequence>
<accession>X1V866</accession>